<name>A0A2J6Q8K2_9HELO</name>
<gene>
    <name evidence="2" type="ORF">NA56DRAFT_702394</name>
</gene>
<dbReference type="EMBL" id="KZ613477">
    <property type="protein sequence ID" value="PMD22607.1"/>
    <property type="molecule type" value="Genomic_DNA"/>
</dbReference>
<keyword evidence="1" id="KW-0812">Transmembrane</keyword>
<dbReference type="Gene3D" id="1.20.1250.20">
    <property type="entry name" value="MFS general substrate transporter like domains"/>
    <property type="match status" value="1"/>
</dbReference>
<dbReference type="InterPro" id="IPR036259">
    <property type="entry name" value="MFS_trans_sf"/>
</dbReference>
<dbReference type="Proteomes" id="UP000235672">
    <property type="component" value="Unassembled WGS sequence"/>
</dbReference>
<dbReference type="OrthoDB" id="433512at2759"/>
<organism evidence="2 3">
    <name type="scientific">Hyaloscypha hepaticicola</name>
    <dbReference type="NCBI Taxonomy" id="2082293"/>
    <lineage>
        <taxon>Eukaryota</taxon>
        <taxon>Fungi</taxon>
        <taxon>Dikarya</taxon>
        <taxon>Ascomycota</taxon>
        <taxon>Pezizomycotina</taxon>
        <taxon>Leotiomycetes</taxon>
        <taxon>Helotiales</taxon>
        <taxon>Hyaloscyphaceae</taxon>
        <taxon>Hyaloscypha</taxon>
    </lineage>
</organism>
<keyword evidence="1" id="KW-0472">Membrane</keyword>
<dbReference type="STRING" id="1745343.A0A2J6Q8K2"/>
<accession>A0A2J6Q8K2</accession>
<evidence type="ECO:0000313" key="3">
    <source>
        <dbReference type="Proteomes" id="UP000235672"/>
    </source>
</evidence>
<feature type="transmembrane region" description="Helical" evidence="1">
    <location>
        <begin position="81"/>
        <end position="102"/>
    </location>
</feature>
<evidence type="ECO:0000256" key="1">
    <source>
        <dbReference type="SAM" id="Phobius"/>
    </source>
</evidence>
<feature type="transmembrane region" description="Helical" evidence="1">
    <location>
        <begin position="39"/>
        <end position="61"/>
    </location>
</feature>
<proteinExistence type="predicted"/>
<reference evidence="2 3" key="1">
    <citation type="submission" date="2016-05" db="EMBL/GenBank/DDBJ databases">
        <title>A degradative enzymes factory behind the ericoid mycorrhizal symbiosis.</title>
        <authorList>
            <consortium name="DOE Joint Genome Institute"/>
            <person name="Martino E."/>
            <person name="Morin E."/>
            <person name="Grelet G."/>
            <person name="Kuo A."/>
            <person name="Kohler A."/>
            <person name="Daghino S."/>
            <person name="Barry K."/>
            <person name="Choi C."/>
            <person name="Cichocki N."/>
            <person name="Clum A."/>
            <person name="Copeland A."/>
            <person name="Hainaut M."/>
            <person name="Haridas S."/>
            <person name="Labutti K."/>
            <person name="Lindquist E."/>
            <person name="Lipzen A."/>
            <person name="Khouja H.-R."/>
            <person name="Murat C."/>
            <person name="Ohm R."/>
            <person name="Olson A."/>
            <person name="Spatafora J."/>
            <person name="Veneault-Fourrey C."/>
            <person name="Henrissat B."/>
            <person name="Grigoriev I."/>
            <person name="Martin F."/>
            <person name="Perotto S."/>
        </authorList>
    </citation>
    <scope>NUCLEOTIDE SEQUENCE [LARGE SCALE GENOMIC DNA]</scope>
    <source>
        <strain evidence="2 3">UAMH 7357</strain>
    </source>
</reference>
<evidence type="ECO:0008006" key="4">
    <source>
        <dbReference type="Google" id="ProtNLM"/>
    </source>
</evidence>
<evidence type="ECO:0000313" key="2">
    <source>
        <dbReference type="EMBL" id="PMD22607.1"/>
    </source>
</evidence>
<keyword evidence="1" id="KW-1133">Transmembrane helix</keyword>
<sequence>MDNRFVGRERKQQLGFFVDSHFPLPLEQPRISALQTLHFLASFFNSFGLNNTTFFVVAEVYSTAVRASTHGFSPAEANSFYVVPWFDLIGMFITTLFLPDIAGVNPMKQQQRFYYLRDMLKSI</sequence>
<keyword evidence="3" id="KW-1185">Reference proteome</keyword>
<protein>
    <recommendedName>
        <fullName evidence="4">Major facilitator superfamily (MFS) profile domain-containing protein</fullName>
    </recommendedName>
</protein>
<dbReference type="AlphaFoldDB" id="A0A2J6Q8K2"/>